<proteinExistence type="predicted"/>
<keyword evidence="3" id="KW-1185">Reference proteome</keyword>
<feature type="coiled-coil region" evidence="1">
    <location>
        <begin position="64"/>
        <end position="95"/>
    </location>
</feature>
<organism evidence="2 3">
    <name type="scientific">Mucuna pruriens</name>
    <name type="common">Velvet bean</name>
    <name type="synonym">Dolichos pruriens</name>
    <dbReference type="NCBI Taxonomy" id="157652"/>
    <lineage>
        <taxon>Eukaryota</taxon>
        <taxon>Viridiplantae</taxon>
        <taxon>Streptophyta</taxon>
        <taxon>Embryophyta</taxon>
        <taxon>Tracheophyta</taxon>
        <taxon>Spermatophyta</taxon>
        <taxon>Magnoliopsida</taxon>
        <taxon>eudicotyledons</taxon>
        <taxon>Gunneridae</taxon>
        <taxon>Pentapetalae</taxon>
        <taxon>rosids</taxon>
        <taxon>fabids</taxon>
        <taxon>Fabales</taxon>
        <taxon>Fabaceae</taxon>
        <taxon>Papilionoideae</taxon>
        <taxon>50 kb inversion clade</taxon>
        <taxon>NPAAA clade</taxon>
        <taxon>indigoferoid/millettioid clade</taxon>
        <taxon>Phaseoleae</taxon>
        <taxon>Mucuna</taxon>
    </lineage>
</organism>
<sequence length="183" mass="20715">MDQVEERAQIAREEAMFWKDRYIKLALFANQAIIDILRSLRVVEGMVNPLNTLVERTQFLELYRRAANEDLRGEIRQLKEQMNKMLELLTRMITATASTTTHLGTHHPSIPMFLHPSIQRVLPTECHMVGMLIMKSTNPLKNMSRLGSRTFVSQGSRVGPTLGSGARMIPTFGIGTYMQQAGA</sequence>
<protein>
    <submittedName>
        <fullName evidence="2">Uncharacterized protein</fullName>
    </submittedName>
</protein>
<name>A0A371EJS8_MUCPR</name>
<dbReference type="EMBL" id="QJKJ01013573">
    <property type="protein sequence ID" value="RDX66149.1"/>
    <property type="molecule type" value="Genomic_DNA"/>
</dbReference>
<comment type="caution">
    <text evidence="2">The sequence shown here is derived from an EMBL/GenBank/DDBJ whole genome shotgun (WGS) entry which is preliminary data.</text>
</comment>
<evidence type="ECO:0000313" key="3">
    <source>
        <dbReference type="Proteomes" id="UP000257109"/>
    </source>
</evidence>
<dbReference type="AlphaFoldDB" id="A0A371EJS8"/>
<reference evidence="2" key="1">
    <citation type="submission" date="2018-05" db="EMBL/GenBank/DDBJ databases">
        <title>Draft genome of Mucuna pruriens seed.</title>
        <authorList>
            <person name="Nnadi N.E."/>
            <person name="Vos R."/>
            <person name="Hasami M.H."/>
            <person name="Devisetty U.K."/>
            <person name="Aguiy J.C."/>
        </authorList>
    </citation>
    <scope>NUCLEOTIDE SEQUENCE [LARGE SCALE GENOMIC DNA]</scope>
    <source>
        <strain evidence="2">JCA_2017</strain>
    </source>
</reference>
<dbReference type="Proteomes" id="UP000257109">
    <property type="component" value="Unassembled WGS sequence"/>
</dbReference>
<feature type="non-terminal residue" evidence="2">
    <location>
        <position position="1"/>
    </location>
</feature>
<evidence type="ECO:0000256" key="1">
    <source>
        <dbReference type="SAM" id="Coils"/>
    </source>
</evidence>
<keyword evidence="1" id="KW-0175">Coiled coil</keyword>
<gene>
    <name evidence="2" type="ORF">CR513_55117</name>
</gene>
<accession>A0A371EJS8</accession>
<evidence type="ECO:0000313" key="2">
    <source>
        <dbReference type="EMBL" id="RDX66149.1"/>
    </source>
</evidence>